<proteinExistence type="predicted"/>
<organism evidence="1 2">
    <name type="scientific">Streptomyces corchorusii</name>
    <name type="common">Streptomyces chibaensis</name>
    <dbReference type="NCBI Taxonomy" id="1903"/>
    <lineage>
        <taxon>Bacteria</taxon>
        <taxon>Bacillati</taxon>
        <taxon>Actinomycetota</taxon>
        <taxon>Actinomycetes</taxon>
        <taxon>Kitasatosporales</taxon>
        <taxon>Streptomycetaceae</taxon>
        <taxon>Streptomyces</taxon>
    </lineage>
</organism>
<reference evidence="1 2" key="1">
    <citation type="submission" date="2015-10" db="EMBL/GenBank/DDBJ databases">
        <title>Draft genome sequence of Streptomyces corchorusii DSM 40340, type strain for the species Streptomyces corchorusii.</title>
        <authorList>
            <person name="Ruckert C."/>
            <person name="Winkler A."/>
            <person name="Kalinowski J."/>
            <person name="Kampfer P."/>
            <person name="Glaeser S."/>
        </authorList>
    </citation>
    <scope>NUCLEOTIDE SEQUENCE [LARGE SCALE GENOMIC DNA]</scope>
    <source>
        <strain evidence="1 2">DSM 40340</strain>
    </source>
</reference>
<dbReference type="InterPro" id="IPR029045">
    <property type="entry name" value="ClpP/crotonase-like_dom_sf"/>
</dbReference>
<sequence length="223" mass="23858">MPVLDRQNDVFVLDLGGGENRVDRDWVTAVDAALEEVEEAEGPRALVTTGRGRFYSNGLDLDRLSAHEEERHEFTVRVHGLFARLLCLPVITVAAVQGHAFGAGAIFSLAHDFRVMRADRGYWCLPEAGMGMPFPRGMAALVQARLAPRIAREAMLTSRRYGGAEAEAAHIADRAVAEDAVRGTALEIAAAHAAKAGDALGTTKARMFPGVLAALRDVGTAQG</sequence>
<dbReference type="Proteomes" id="UP000053398">
    <property type="component" value="Unassembled WGS sequence"/>
</dbReference>
<dbReference type="Gene3D" id="3.90.226.10">
    <property type="entry name" value="2-enoyl-CoA Hydratase, Chain A, domain 1"/>
    <property type="match status" value="1"/>
</dbReference>
<gene>
    <name evidence="1" type="ORF">AQJ11_34780</name>
</gene>
<evidence type="ECO:0000313" key="1">
    <source>
        <dbReference type="EMBL" id="KUN18236.1"/>
    </source>
</evidence>
<accession>A0A117QAX7</accession>
<dbReference type="PANTHER" id="PTHR11941">
    <property type="entry name" value="ENOYL-COA HYDRATASE-RELATED"/>
    <property type="match status" value="1"/>
</dbReference>
<dbReference type="AlphaFoldDB" id="A0A117QAX7"/>
<evidence type="ECO:0000313" key="2">
    <source>
        <dbReference type="Proteomes" id="UP000053398"/>
    </source>
</evidence>
<dbReference type="GO" id="GO:0006635">
    <property type="term" value="P:fatty acid beta-oxidation"/>
    <property type="evidence" value="ECO:0007669"/>
    <property type="project" value="TreeGrafter"/>
</dbReference>
<dbReference type="CDD" id="cd06558">
    <property type="entry name" value="crotonase-like"/>
    <property type="match status" value="1"/>
</dbReference>
<dbReference type="SUPFAM" id="SSF52096">
    <property type="entry name" value="ClpP/crotonase"/>
    <property type="match status" value="1"/>
</dbReference>
<dbReference type="GO" id="GO:0004165">
    <property type="term" value="F:delta(3)-delta(2)-enoyl-CoA isomerase activity"/>
    <property type="evidence" value="ECO:0007669"/>
    <property type="project" value="TreeGrafter"/>
</dbReference>
<keyword evidence="2" id="KW-1185">Reference proteome</keyword>
<dbReference type="Pfam" id="PF00378">
    <property type="entry name" value="ECH_1"/>
    <property type="match status" value="1"/>
</dbReference>
<dbReference type="PANTHER" id="PTHR11941:SF75">
    <property type="entry name" value="ENOYL-COA HYDRATASE_ISOMERASE FAMILY PROTEIN"/>
    <property type="match status" value="1"/>
</dbReference>
<protein>
    <submittedName>
        <fullName evidence="1">Enoyl-CoA hydratase</fullName>
    </submittedName>
</protein>
<dbReference type="InterPro" id="IPR001753">
    <property type="entry name" value="Enoyl-CoA_hydra/iso"/>
</dbReference>
<dbReference type="EMBL" id="LMWP01000044">
    <property type="protein sequence ID" value="KUN18236.1"/>
    <property type="molecule type" value="Genomic_DNA"/>
</dbReference>
<comment type="caution">
    <text evidence="1">The sequence shown here is derived from an EMBL/GenBank/DDBJ whole genome shotgun (WGS) entry which is preliminary data.</text>
</comment>
<name>A0A117QAX7_STRCK</name>
<dbReference type="RefSeq" id="WP_059265899.1">
    <property type="nucleotide sequence ID" value="NZ_KQ948367.1"/>
</dbReference>